<evidence type="ECO:0000256" key="1">
    <source>
        <dbReference type="SAM" id="Phobius"/>
    </source>
</evidence>
<keyword evidence="1" id="KW-1133">Transmembrane helix</keyword>
<name>A0AAV6IJG2_9ERIC</name>
<keyword evidence="1" id="KW-0812">Transmembrane</keyword>
<dbReference type="EMBL" id="JACTNZ010000010">
    <property type="protein sequence ID" value="KAG5527567.1"/>
    <property type="molecule type" value="Genomic_DNA"/>
</dbReference>
<protein>
    <submittedName>
        <fullName evidence="2">Uncharacterized protein</fullName>
    </submittedName>
</protein>
<organism evidence="2 3">
    <name type="scientific">Rhododendron griersonianum</name>
    <dbReference type="NCBI Taxonomy" id="479676"/>
    <lineage>
        <taxon>Eukaryota</taxon>
        <taxon>Viridiplantae</taxon>
        <taxon>Streptophyta</taxon>
        <taxon>Embryophyta</taxon>
        <taxon>Tracheophyta</taxon>
        <taxon>Spermatophyta</taxon>
        <taxon>Magnoliopsida</taxon>
        <taxon>eudicotyledons</taxon>
        <taxon>Gunneridae</taxon>
        <taxon>Pentapetalae</taxon>
        <taxon>asterids</taxon>
        <taxon>Ericales</taxon>
        <taxon>Ericaceae</taxon>
        <taxon>Ericoideae</taxon>
        <taxon>Rhodoreae</taxon>
        <taxon>Rhododendron</taxon>
    </lineage>
</organism>
<gene>
    <name evidence="2" type="ORF">RHGRI_028471</name>
</gene>
<feature type="transmembrane region" description="Helical" evidence="1">
    <location>
        <begin position="62"/>
        <end position="82"/>
    </location>
</feature>
<dbReference type="AlphaFoldDB" id="A0AAV6IJG2"/>
<comment type="caution">
    <text evidence="2">The sequence shown here is derived from an EMBL/GenBank/DDBJ whole genome shotgun (WGS) entry which is preliminary data.</text>
</comment>
<sequence>MDMSSDTSSPITATNPSPSPPLILVDVLCIPVTRSNHPFWPPRRPRPHHPALRHLQSRPRPAALTLALAIAGFLPSTAVRPINIRIERRRMRFQHQEGLVGDRTALHRRDLPKTLKSRLSQKNDAPSPLSFNFAFAKINTHCRERTTPSRR</sequence>
<keyword evidence="3" id="KW-1185">Reference proteome</keyword>
<proteinExistence type="predicted"/>
<dbReference type="Proteomes" id="UP000823749">
    <property type="component" value="Chromosome 10"/>
</dbReference>
<evidence type="ECO:0000313" key="3">
    <source>
        <dbReference type="Proteomes" id="UP000823749"/>
    </source>
</evidence>
<evidence type="ECO:0000313" key="2">
    <source>
        <dbReference type="EMBL" id="KAG5527567.1"/>
    </source>
</evidence>
<keyword evidence="1" id="KW-0472">Membrane</keyword>
<accession>A0AAV6IJG2</accession>
<reference evidence="2" key="1">
    <citation type="submission" date="2020-08" db="EMBL/GenBank/DDBJ databases">
        <title>Plant Genome Project.</title>
        <authorList>
            <person name="Zhang R.-G."/>
        </authorList>
    </citation>
    <scope>NUCLEOTIDE SEQUENCE</scope>
    <source>
        <strain evidence="2">WSP0</strain>
        <tissue evidence="2">Leaf</tissue>
    </source>
</reference>